<keyword evidence="2" id="KW-1185">Reference proteome</keyword>
<protein>
    <submittedName>
        <fullName evidence="1">Uncharacterized protein</fullName>
    </submittedName>
</protein>
<comment type="caution">
    <text evidence="1">The sequence shown here is derived from an EMBL/GenBank/DDBJ whole genome shotgun (WGS) entry which is preliminary data.</text>
</comment>
<proteinExistence type="predicted"/>
<gene>
    <name evidence="1" type="ORF">ILYODFUR_018669</name>
</gene>
<accession>A0ABV0UK04</accession>
<sequence length="85" mass="9818">MLSLMSPDGKQLCSCSWLSHLAGWMPLQYYRLLVDEGTAPRSNYANLMTTNFLFWRLYYSIASLPTPLVTLEEVDDRNFGSDYKN</sequence>
<organism evidence="1 2">
    <name type="scientific">Ilyodon furcidens</name>
    <name type="common">goldbreast splitfin</name>
    <dbReference type="NCBI Taxonomy" id="33524"/>
    <lineage>
        <taxon>Eukaryota</taxon>
        <taxon>Metazoa</taxon>
        <taxon>Chordata</taxon>
        <taxon>Craniata</taxon>
        <taxon>Vertebrata</taxon>
        <taxon>Euteleostomi</taxon>
        <taxon>Actinopterygii</taxon>
        <taxon>Neopterygii</taxon>
        <taxon>Teleostei</taxon>
        <taxon>Neoteleostei</taxon>
        <taxon>Acanthomorphata</taxon>
        <taxon>Ovalentaria</taxon>
        <taxon>Atherinomorphae</taxon>
        <taxon>Cyprinodontiformes</taxon>
        <taxon>Goodeidae</taxon>
        <taxon>Ilyodon</taxon>
    </lineage>
</organism>
<evidence type="ECO:0000313" key="2">
    <source>
        <dbReference type="Proteomes" id="UP001482620"/>
    </source>
</evidence>
<name>A0ABV0UK04_9TELE</name>
<dbReference type="Proteomes" id="UP001482620">
    <property type="component" value="Unassembled WGS sequence"/>
</dbReference>
<reference evidence="1 2" key="1">
    <citation type="submission" date="2021-06" db="EMBL/GenBank/DDBJ databases">
        <authorList>
            <person name="Palmer J.M."/>
        </authorList>
    </citation>
    <scope>NUCLEOTIDE SEQUENCE [LARGE SCALE GENOMIC DNA]</scope>
    <source>
        <strain evidence="2">if_2019</strain>
        <tissue evidence="1">Muscle</tissue>
    </source>
</reference>
<evidence type="ECO:0000313" key="1">
    <source>
        <dbReference type="EMBL" id="MEQ2244581.1"/>
    </source>
</evidence>
<dbReference type="EMBL" id="JAHRIQ010071339">
    <property type="protein sequence ID" value="MEQ2244581.1"/>
    <property type="molecule type" value="Genomic_DNA"/>
</dbReference>